<dbReference type="InterPro" id="IPR031025">
    <property type="entry name" value="LruC_dom"/>
</dbReference>
<proteinExistence type="predicted"/>
<evidence type="ECO:0000313" key="4">
    <source>
        <dbReference type="EMBL" id="ABU74507.1"/>
    </source>
</evidence>
<evidence type="ECO:0000256" key="1">
    <source>
        <dbReference type="SAM" id="SignalP"/>
    </source>
</evidence>
<evidence type="ECO:0000259" key="2">
    <source>
        <dbReference type="Pfam" id="PF13448"/>
    </source>
</evidence>
<keyword evidence="1" id="KW-0732">Signal</keyword>
<dbReference type="PATRIC" id="fig|338187.36.peg.5461"/>
<dbReference type="Proteomes" id="UP000008152">
    <property type="component" value="Chromosome II"/>
</dbReference>
<dbReference type="Pfam" id="PF16130">
    <property type="entry name" value="DUF4842"/>
    <property type="match status" value="1"/>
</dbReference>
<evidence type="ECO:0008006" key="6">
    <source>
        <dbReference type="Google" id="ProtNLM"/>
    </source>
</evidence>
<reference evidence="4 5" key="1">
    <citation type="submission" date="2007-08" db="EMBL/GenBank/DDBJ databases">
        <authorList>
            <consortium name="The Vibrio harveyi Genome Sequencing Project"/>
            <person name="Bassler B."/>
            <person name="Clifton S.W."/>
            <person name="Fulton L."/>
            <person name="Delehaunty K."/>
            <person name="Fronick C."/>
            <person name="Harrison M."/>
            <person name="Markivic C."/>
            <person name="Fulton R."/>
            <person name="Tin-Wollam A.-M."/>
            <person name="Shah N."/>
            <person name="Pepin K."/>
            <person name="Nash W."/>
            <person name="Thiruvilangam P."/>
            <person name="Bhonagiri V."/>
            <person name="Waters C."/>
            <person name="Tu K.C."/>
            <person name="Irgon J."/>
            <person name="Wilson R.K."/>
        </authorList>
    </citation>
    <scope>NUCLEOTIDE SEQUENCE [LARGE SCALE GENOMIC DNA]</scope>
    <source>
        <strain evidence="5">ATCC BAA-1116 / BB120</strain>
    </source>
</reference>
<feature type="domain" description="DUF4842" evidence="3">
    <location>
        <begin position="330"/>
        <end position="549"/>
    </location>
</feature>
<dbReference type="Pfam" id="PF13448">
    <property type="entry name" value="DUF4114"/>
    <property type="match status" value="1"/>
</dbReference>
<accession>A7N4F7</accession>
<name>A7N4F7_VIBC1</name>
<evidence type="ECO:0000259" key="3">
    <source>
        <dbReference type="Pfam" id="PF16130"/>
    </source>
</evidence>
<feature type="chain" id="PRO_5002710788" description="LruC domain-containing protein" evidence="1">
    <location>
        <begin position="26"/>
        <end position="562"/>
    </location>
</feature>
<dbReference type="EMBL" id="CP000790">
    <property type="protein sequence ID" value="ABU74507.1"/>
    <property type="molecule type" value="Genomic_DNA"/>
</dbReference>
<protein>
    <recommendedName>
        <fullName evidence="6">LruC domain-containing protein</fullName>
    </recommendedName>
</protein>
<dbReference type="KEGG" id="vha:VIBHAR_06616"/>
<dbReference type="AlphaFoldDB" id="A7N4F7"/>
<evidence type="ECO:0000313" key="5">
    <source>
        <dbReference type="Proteomes" id="UP000008152"/>
    </source>
</evidence>
<dbReference type="InterPro" id="IPR025193">
    <property type="entry name" value="DUF4114"/>
</dbReference>
<dbReference type="InterPro" id="IPR032295">
    <property type="entry name" value="DUF4842"/>
</dbReference>
<gene>
    <name evidence="4" type="ordered locus">VIBHAR_06616</name>
</gene>
<organism evidence="4 5">
    <name type="scientific">Vibrio campbellii (strain ATCC BAA-1116)</name>
    <dbReference type="NCBI Taxonomy" id="2902295"/>
    <lineage>
        <taxon>Bacteria</taxon>
        <taxon>Pseudomonadati</taxon>
        <taxon>Pseudomonadota</taxon>
        <taxon>Gammaproteobacteria</taxon>
        <taxon>Vibrionales</taxon>
        <taxon>Vibrionaceae</taxon>
        <taxon>Vibrio</taxon>
    </lineage>
</organism>
<sequence>MRGNNMKAGKLIALTSCCISMSGYALTTSDLSFESGSDNSNYTIKGKPLETVSIADSLPHDTLSNVYSMLPEGTYVNSAFIAPERYSNIDIDDELDGAEYATASVTFLNEGAGYRNTLGYFVYDTDNPPATKDDIAAHMVIFPNTSKAPDGDMQEGDTINLDIQLTAGQTLAFFLIPNGWYVSTYNTIPYLGPWNTPFYSLSSLNPEATADYRRHNVAFLDTENEFLVLGFEDIQRPSGDNDFNDLIFTVEVTPFTAVDGVNTDGTTDSKYEVLVQENDPDVTVTSVYPSSDTYATMAFEDRWPCIGDYDFNDVVWRYRVTELLNGQRELKTITVDYTLQAMGAGYSNGFAVKLPNVDSSNVASVTVSKNGQAVEHTVLQSGSETVLVVSEDLRAELDALGVLTSGCTYYRTQSNCLNQQATDILSYQMVVELTTPVARDQIGYPPYDSFIFAAEGTYHGDFVATFPGITWQTHFKTFSGTGDMNNALFNLHDDDTGGSEYFLTSNNMPWAINIRDEWDHPTEKTDISHAYTGFPAWVTSSGETDTSWYNAPASGKVISATE</sequence>
<dbReference type="NCBIfam" id="TIGR04456">
    <property type="entry name" value="LruC_dom"/>
    <property type="match status" value="1"/>
</dbReference>
<feature type="domain" description="DUF4114" evidence="2">
    <location>
        <begin position="165"/>
        <end position="252"/>
    </location>
</feature>
<feature type="signal peptide" evidence="1">
    <location>
        <begin position="1"/>
        <end position="25"/>
    </location>
</feature>